<dbReference type="InterPro" id="IPR036412">
    <property type="entry name" value="HAD-like_sf"/>
</dbReference>
<organism evidence="1">
    <name type="scientific">marine metagenome</name>
    <dbReference type="NCBI Taxonomy" id="408172"/>
    <lineage>
        <taxon>unclassified sequences</taxon>
        <taxon>metagenomes</taxon>
        <taxon>ecological metagenomes</taxon>
    </lineage>
</organism>
<dbReference type="SUPFAM" id="SSF56784">
    <property type="entry name" value="HAD-like"/>
    <property type="match status" value="1"/>
</dbReference>
<dbReference type="AlphaFoldDB" id="A0A381XB25"/>
<dbReference type="CDD" id="cd01427">
    <property type="entry name" value="HAD_like"/>
    <property type="match status" value="1"/>
</dbReference>
<dbReference type="EMBL" id="UINC01014535">
    <property type="protein sequence ID" value="SVA61934.1"/>
    <property type="molecule type" value="Genomic_DNA"/>
</dbReference>
<name>A0A381XB25_9ZZZZ</name>
<protein>
    <recommendedName>
        <fullName evidence="2">HAD family hydrolase</fullName>
    </recommendedName>
</protein>
<evidence type="ECO:0000313" key="1">
    <source>
        <dbReference type="EMBL" id="SVA61934.1"/>
    </source>
</evidence>
<gene>
    <name evidence="1" type="ORF">METZ01_LOCUS114788</name>
</gene>
<accession>A0A381XB25</accession>
<sequence length="121" mass="13557">MAILISFDIDGTLEIGDPPGALTMDMVRTVQKKGFLIGSCSDRPISGQRAIWERHGIPVHFAVSKQMLPDVMAQFEADVYYHIGDREDLDRQYALAAGFEFLWPHEAIEMPWFVEDGDTGG</sequence>
<proteinExistence type="predicted"/>
<reference evidence="1" key="1">
    <citation type="submission" date="2018-05" db="EMBL/GenBank/DDBJ databases">
        <authorList>
            <person name="Lanie J.A."/>
            <person name="Ng W.-L."/>
            <person name="Kazmierczak K.M."/>
            <person name="Andrzejewski T.M."/>
            <person name="Davidsen T.M."/>
            <person name="Wayne K.J."/>
            <person name="Tettelin H."/>
            <person name="Glass J.I."/>
            <person name="Rusch D."/>
            <person name="Podicherti R."/>
            <person name="Tsui H.-C.T."/>
            <person name="Winkler M.E."/>
        </authorList>
    </citation>
    <scope>NUCLEOTIDE SEQUENCE</scope>
</reference>
<evidence type="ECO:0008006" key="2">
    <source>
        <dbReference type="Google" id="ProtNLM"/>
    </source>
</evidence>